<dbReference type="Pfam" id="PF20335">
    <property type="entry name" value="DUF6630"/>
    <property type="match status" value="1"/>
</dbReference>
<evidence type="ECO:0000313" key="3">
    <source>
        <dbReference type="Proteomes" id="UP001528850"/>
    </source>
</evidence>
<dbReference type="InterPro" id="IPR046582">
    <property type="entry name" value="DUF6630"/>
</dbReference>
<dbReference type="EMBL" id="JARJJS010000001">
    <property type="protein sequence ID" value="MDF4024202.1"/>
    <property type="molecule type" value="Genomic_DNA"/>
</dbReference>
<evidence type="ECO:0000259" key="1">
    <source>
        <dbReference type="Pfam" id="PF20335"/>
    </source>
</evidence>
<gene>
    <name evidence="2" type="ORF">P3W24_04350</name>
</gene>
<protein>
    <recommendedName>
        <fullName evidence="1">DUF6630 domain-containing protein</fullName>
    </recommendedName>
</protein>
<proteinExistence type="predicted"/>
<reference evidence="2 3" key="1">
    <citation type="journal article" date="2024" name="Curr. Microbiol.">
        <title>Luteibacter sahnii sp. nov., A Novel Yellow-Colored Xanthomonadin Pigment Producing Probiotic Bacterium from Healthy Rice Seed Microbiome.</title>
        <authorList>
            <person name="Jaiswal G."/>
            <person name="Rana R."/>
            <person name="Nayak P.K."/>
            <person name="Chouhan R."/>
            <person name="Gandhi S.G."/>
            <person name="Patel H.K."/>
            <person name="Patil P.B."/>
        </authorList>
    </citation>
    <scope>NUCLEOTIDE SEQUENCE [LARGE SCALE GENOMIC DNA]</scope>
    <source>
        <strain evidence="2 3">PPL201</strain>
    </source>
</reference>
<evidence type="ECO:0000313" key="2">
    <source>
        <dbReference type="EMBL" id="MDF4024202.1"/>
    </source>
</evidence>
<sequence length="173" mass="19766">MNDYDDYDDERDGDDAEDTLESQVWQLLQLINPGDEDGAMQQFSEYRDLVDEEGDDDPMRIVAQVTDWRSGFEVDADDTRGFVDAINELVARWNLQIDWDGDPDDDEFHEDVDGAELFGRAFDQLNEHGYTLWAREADEDGVYAGWITRSSDDESMRLLATALGINLRLGSQV</sequence>
<accession>A0ABT6B7Y9</accession>
<comment type="caution">
    <text evidence="2">The sequence shown here is derived from an EMBL/GenBank/DDBJ whole genome shotgun (WGS) entry which is preliminary data.</text>
</comment>
<keyword evidence="3" id="KW-1185">Reference proteome</keyword>
<name>A0ABT6B7Y9_9GAMM</name>
<feature type="domain" description="DUF6630" evidence="1">
    <location>
        <begin position="24"/>
        <end position="169"/>
    </location>
</feature>
<dbReference type="Proteomes" id="UP001528850">
    <property type="component" value="Unassembled WGS sequence"/>
</dbReference>
<organism evidence="2 3">
    <name type="scientific">Luteibacter sahnii</name>
    <dbReference type="NCBI Taxonomy" id="3021977"/>
    <lineage>
        <taxon>Bacteria</taxon>
        <taxon>Pseudomonadati</taxon>
        <taxon>Pseudomonadota</taxon>
        <taxon>Gammaproteobacteria</taxon>
        <taxon>Lysobacterales</taxon>
        <taxon>Rhodanobacteraceae</taxon>
        <taxon>Luteibacter</taxon>
    </lineage>
</organism>